<evidence type="ECO:0000313" key="2">
    <source>
        <dbReference type="EMBL" id="ODV83402.1"/>
    </source>
</evidence>
<feature type="region of interest" description="Disordered" evidence="1">
    <location>
        <begin position="100"/>
        <end position="121"/>
    </location>
</feature>
<evidence type="ECO:0000256" key="1">
    <source>
        <dbReference type="SAM" id="MobiDB-lite"/>
    </source>
</evidence>
<evidence type="ECO:0000313" key="3">
    <source>
        <dbReference type="Proteomes" id="UP000094801"/>
    </source>
</evidence>
<dbReference type="EMBL" id="KV453864">
    <property type="protein sequence ID" value="ODV83402.1"/>
    <property type="molecule type" value="Genomic_DNA"/>
</dbReference>
<accession>A0A1E4SVF9</accession>
<dbReference type="Proteomes" id="UP000094801">
    <property type="component" value="Unassembled WGS sequence"/>
</dbReference>
<proteinExistence type="predicted"/>
<name>A0A1E4SVF9_9ASCO</name>
<gene>
    <name evidence="2" type="ORF">CANARDRAFT_30025</name>
</gene>
<protein>
    <submittedName>
        <fullName evidence="2">Uncharacterized protein</fullName>
    </submittedName>
</protein>
<keyword evidence="3" id="KW-1185">Reference proteome</keyword>
<organism evidence="2 3">
    <name type="scientific">[Candida] arabinofermentans NRRL YB-2248</name>
    <dbReference type="NCBI Taxonomy" id="983967"/>
    <lineage>
        <taxon>Eukaryota</taxon>
        <taxon>Fungi</taxon>
        <taxon>Dikarya</taxon>
        <taxon>Ascomycota</taxon>
        <taxon>Saccharomycotina</taxon>
        <taxon>Pichiomycetes</taxon>
        <taxon>Pichiales</taxon>
        <taxon>Pichiaceae</taxon>
        <taxon>Ogataea</taxon>
        <taxon>Ogataea/Candida clade</taxon>
    </lineage>
</organism>
<dbReference type="AlphaFoldDB" id="A0A1E4SVF9"/>
<reference evidence="3" key="1">
    <citation type="submission" date="2016-04" db="EMBL/GenBank/DDBJ databases">
        <title>Comparative genomics of biotechnologically important yeasts.</title>
        <authorList>
            <consortium name="DOE Joint Genome Institute"/>
            <person name="Riley R."/>
            <person name="Haridas S."/>
            <person name="Wolfe K.H."/>
            <person name="Lopes M.R."/>
            <person name="Hittinger C.T."/>
            <person name="Goker M."/>
            <person name="Salamov A."/>
            <person name="Wisecaver J."/>
            <person name="Long T.M."/>
            <person name="Aerts A.L."/>
            <person name="Barry K."/>
            <person name="Choi C."/>
            <person name="Clum A."/>
            <person name="Coughlan A.Y."/>
            <person name="Deshpande S."/>
            <person name="Douglass A.P."/>
            <person name="Hanson S.J."/>
            <person name="Klenk H.-P."/>
            <person name="Labutti K."/>
            <person name="Lapidus A."/>
            <person name="Lindquist E."/>
            <person name="Lipzen A."/>
            <person name="Meier-Kolthoff J.P."/>
            <person name="Ohm R.A."/>
            <person name="Otillar R.P."/>
            <person name="Pangilinan J."/>
            <person name="Peng Y."/>
            <person name="Rokas A."/>
            <person name="Rosa C.A."/>
            <person name="Scheuner C."/>
            <person name="Sibirny A.A."/>
            <person name="Slot J.C."/>
            <person name="Stielow J.B."/>
            <person name="Sun H."/>
            <person name="Kurtzman C.P."/>
            <person name="Blackwell M."/>
            <person name="Grigoriev I.V."/>
            <person name="Jeffries T.W."/>
        </authorList>
    </citation>
    <scope>NUCLEOTIDE SEQUENCE [LARGE SCALE GENOMIC DNA]</scope>
    <source>
        <strain evidence="3">NRRL YB-2248</strain>
    </source>
</reference>
<sequence length="160" mass="16933">MPAIEFYRRGTTAHFYTDLEKVTDLEITSTDSSIASTIQASVQPTTTTSIGESNDNLQYNQLHGSNNSTSLSGSQTMVIQTESSSPASIIILGGSSSTSTYQSSTDSNSNISTVESSSSSSGAASKFVHNIYNSNGDEGFMKKRALIWGFLGFSILVAGM</sequence>